<gene>
    <name evidence="2" type="ORF">BDP27DRAFT_1373320</name>
</gene>
<sequence length="1006" mass="113143">MAISLFPCEILTEIFFYCSTSDLLGIILCGKTFYKIAVPVLYSTVIVKSSAAFDRYLSAWDRDSRINKIKMLSIGSAVHFDGPVAISTDEPVALVWRAPSQAWLTVFATLPDCPRLSNLVLRHLHVPQGFAGMLAAMPSLTVLSLENCGIYGDSAFGSCSLGLRKLEMRRLRWHGPRKDFVIAYHCFRIQVLVIDWWHGAELEVGGEKSLATLLESLTLVSLVARWDIGVLIGGIQGHSKFSLGITRLLRNCPQVLSFAVEGFLPGIVPSIPVLLPSLVELRVPLDFLMSLPPSFAHLTHLCLTNSSLGLCLLETTLPFLPGLKFFASNMPFWSTVLFQCLAVKLPVVEVMDIVWDDKIDPSRMVLSELPLVVHLFRFVRKLSFVHLSGDEKPATSGVCFIDVDLPMSLVNLRVGRHLWLKSSAEQLLNRLSIAPVDQNNDVGEGFLDLSDCLLAGIGRDFLDLQSLTSLSGVSLRLQNVLGPYVHLQSSERSLLALVRPRCVEALDRLRTWRFRSHPAECVSELSFMHTQWDERKLHLFRMSLMNIINSVGDTWNGPFKSLTLESRTHSATDLLDGIRGLCNMPLQELSLRLSYPPTRINISLTKSLFVRSLTNLTLMFDHVDLPHIASYFMITKVLKDLPFLVPGLQLLSLCLPCRSVPVVRLQALFDSATFTFAHLTVFKYRSFDGELDVFNFVNRHRALVSLAYFVYDVGYEDDSRLTSSNWVCPLTDFWGTAAGACRVLNLNALETLWIVHHDPRDFVVLLSALQMNNSLTSLDFFSVNRIPLHLLPSLLGSVPRLQKFGCFLEYDGDHILTASTTFYNLVFGLLTAVTEVSVSFWPTPWPAATLVASQMFVLGSFKGNVLGSFLFLFVPAPIISFAWDRVKKLLVKRPIQREMPSNRNGNDPCGFFNNDVELQLLDFDHDLEYGPGYGLTRFERWKRAESLGLNPPLEILPVLEILQDLSNHPWLYRLVHAPVINELMMVTRESWVRLPARELRPVQSRT</sequence>
<evidence type="ECO:0000256" key="1">
    <source>
        <dbReference type="SAM" id="Phobius"/>
    </source>
</evidence>
<proteinExistence type="predicted"/>
<dbReference type="EMBL" id="JADNRY010000441">
    <property type="protein sequence ID" value="KAF9054002.1"/>
    <property type="molecule type" value="Genomic_DNA"/>
</dbReference>
<dbReference type="Pfam" id="PF04081">
    <property type="entry name" value="DNA_pol_delta_4"/>
    <property type="match status" value="1"/>
</dbReference>
<evidence type="ECO:0000313" key="3">
    <source>
        <dbReference type="Proteomes" id="UP000772434"/>
    </source>
</evidence>
<dbReference type="AlphaFoldDB" id="A0A9P5TWQ2"/>
<dbReference type="SUPFAM" id="SSF52058">
    <property type="entry name" value="L domain-like"/>
    <property type="match status" value="1"/>
</dbReference>
<dbReference type="InterPro" id="IPR007218">
    <property type="entry name" value="DNA_pol_delta_4"/>
</dbReference>
<name>A0A9P5TWQ2_9AGAR</name>
<dbReference type="GO" id="GO:0006261">
    <property type="term" value="P:DNA-templated DNA replication"/>
    <property type="evidence" value="ECO:0007669"/>
    <property type="project" value="TreeGrafter"/>
</dbReference>
<keyword evidence="3" id="KW-1185">Reference proteome</keyword>
<dbReference type="GO" id="GO:0043625">
    <property type="term" value="C:delta DNA polymerase complex"/>
    <property type="evidence" value="ECO:0007669"/>
    <property type="project" value="TreeGrafter"/>
</dbReference>
<organism evidence="2 3">
    <name type="scientific">Rhodocollybia butyracea</name>
    <dbReference type="NCBI Taxonomy" id="206335"/>
    <lineage>
        <taxon>Eukaryota</taxon>
        <taxon>Fungi</taxon>
        <taxon>Dikarya</taxon>
        <taxon>Basidiomycota</taxon>
        <taxon>Agaricomycotina</taxon>
        <taxon>Agaricomycetes</taxon>
        <taxon>Agaricomycetidae</taxon>
        <taxon>Agaricales</taxon>
        <taxon>Marasmiineae</taxon>
        <taxon>Omphalotaceae</taxon>
        <taxon>Rhodocollybia</taxon>
    </lineage>
</organism>
<keyword evidence="1" id="KW-1133">Transmembrane helix</keyword>
<protein>
    <submittedName>
        <fullName evidence="2">Uncharacterized protein</fullName>
    </submittedName>
</protein>
<dbReference type="GO" id="GO:0000731">
    <property type="term" value="P:DNA synthesis involved in DNA repair"/>
    <property type="evidence" value="ECO:0007669"/>
    <property type="project" value="InterPro"/>
</dbReference>
<dbReference type="GO" id="GO:0003887">
    <property type="term" value="F:DNA-directed DNA polymerase activity"/>
    <property type="evidence" value="ECO:0007669"/>
    <property type="project" value="TreeGrafter"/>
</dbReference>
<dbReference type="PANTHER" id="PTHR14303:SF0">
    <property type="entry name" value="DNA POLYMERASE DELTA SUBUNIT 4"/>
    <property type="match status" value="1"/>
</dbReference>
<dbReference type="Gene3D" id="3.80.10.10">
    <property type="entry name" value="Ribonuclease Inhibitor"/>
    <property type="match status" value="1"/>
</dbReference>
<feature type="transmembrane region" description="Helical" evidence="1">
    <location>
        <begin position="865"/>
        <end position="883"/>
    </location>
</feature>
<evidence type="ECO:0000313" key="2">
    <source>
        <dbReference type="EMBL" id="KAF9054002.1"/>
    </source>
</evidence>
<dbReference type="PANTHER" id="PTHR14303">
    <property type="entry name" value="DNA POLYMERASE DELTA SUBUNIT 4"/>
    <property type="match status" value="1"/>
</dbReference>
<accession>A0A9P5TWQ2</accession>
<reference evidence="2" key="1">
    <citation type="submission" date="2020-11" db="EMBL/GenBank/DDBJ databases">
        <authorList>
            <consortium name="DOE Joint Genome Institute"/>
            <person name="Ahrendt S."/>
            <person name="Riley R."/>
            <person name="Andreopoulos W."/>
            <person name="Labutti K."/>
            <person name="Pangilinan J."/>
            <person name="Ruiz-Duenas F.J."/>
            <person name="Barrasa J.M."/>
            <person name="Sanchez-Garcia M."/>
            <person name="Camarero S."/>
            <person name="Miyauchi S."/>
            <person name="Serrano A."/>
            <person name="Linde D."/>
            <person name="Babiker R."/>
            <person name="Drula E."/>
            <person name="Ayuso-Fernandez I."/>
            <person name="Pacheco R."/>
            <person name="Padilla G."/>
            <person name="Ferreira P."/>
            <person name="Barriuso J."/>
            <person name="Kellner H."/>
            <person name="Castanera R."/>
            <person name="Alfaro M."/>
            <person name="Ramirez L."/>
            <person name="Pisabarro A.G."/>
            <person name="Kuo A."/>
            <person name="Tritt A."/>
            <person name="Lipzen A."/>
            <person name="He G."/>
            <person name="Yan M."/>
            <person name="Ng V."/>
            <person name="Cullen D."/>
            <person name="Martin F."/>
            <person name="Rosso M.-N."/>
            <person name="Henrissat B."/>
            <person name="Hibbett D."/>
            <person name="Martinez A.T."/>
            <person name="Grigoriev I.V."/>
        </authorList>
    </citation>
    <scope>NUCLEOTIDE SEQUENCE</scope>
    <source>
        <strain evidence="2">AH 40177</strain>
    </source>
</reference>
<dbReference type="Proteomes" id="UP000772434">
    <property type="component" value="Unassembled WGS sequence"/>
</dbReference>
<keyword evidence="1" id="KW-0812">Transmembrane</keyword>
<comment type="caution">
    <text evidence="2">The sequence shown here is derived from an EMBL/GenBank/DDBJ whole genome shotgun (WGS) entry which is preliminary data.</text>
</comment>
<keyword evidence="1" id="KW-0472">Membrane</keyword>
<dbReference type="InterPro" id="IPR032675">
    <property type="entry name" value="LRR_dom_sf"/>
</dbReference>